<dbReference type="EMBL" id="QDAG01000010">
    <property type="protein sequence ID" value="KAE8126896.1"/>
    <property type="molecule type" value="Genomic_DNA"/>
</dbReference>
<accession>A0A5N6S545</accession>
<dbReference type="CDD" id="cd03129">
    <property type="entry name" value="GAT1_Peptidase_E_like"/>
    <property type="match status" value="1"/>
</dbReference>
<dbReference type="Gene3D" id="3.40.50.880">
    <property type="match status" value="1"/>
</dbReference>
<protein>
    <submittedName>
        <fullName evidence="5">Peptidase S51</fullName>
    </submittedName>
</protein>
<keyword evidence="3" id="KW-0378">Hydrolase</keyword>
<evidence type="ECO:0000256" key="2">
    <source>
        <dbReference type="ARBA" id="ARBA00022670"/>
    </source>
</evidence>
<dbReference type="AlphaFoldDB" id="A0A5N6S545"/>
<dbReference type="GO" id="GO:0006508">
    <property type="term" value="P:proteolysis"/>
    <property type="evidence" value="ECO:0007669"/>
    <property type="project" value="UniProtKB-KW"/>
</dbReference>
<keyword evidence="4" id="KW-0720">Serine protease</keyword>
<keyword evidence="2" id="KW-0645">Protease</keyword>
<dbReference type="PANTHER" id="PTHR20842">
    <property type="entry name" value="PROTEASE S51 ALPHA-ASPARTYL DIPEPTIDASE"/>
    <property type="match status" value="1"/>
</dbReference>
<dbReference type="OrthoDB" id="3373764at2"/>
<evidence type="ECO:0000313" key="6">
    <source>
        <dbReference type="Proteomes" id="UP000325415"/>
    </source>
</evidence>
<dbReference type="SUPFAM" id="SSF52317">
    <property type="entry name" value="Class I glutamine amidotransferase-like"/>
    <property type="match status" value="1"/>
</dbReference>
<reference evidence="5 6" key="1">
    <citation type="submission" date="2018-04" db="EMBL/GenBank/DDBJ databases">
        <authorList>
            <person name="Eckel V.P."/>
            <person name="Vogel R.F."/>
        </authorList>
    </citation>
    <scope>NUCLEOTIDE SEQUENCE [LARGE SCALE GENOMIC DNA]</scope>
    <source>
        <strain evidence="6">TMW 2.1764</strain>
    </source>
</reference>
<gene>
    <name evidence="5" type="ORF">DDE84_09515</name>
</gene>
<dbReference type="InterPro" id="IPR005320">
    <property type="entry name" value="Peptidase_S51"/>
</dbReference>
<comment type="caution">
    <text evidence="5">The sequence shown here is derived from an EMBL/GenBank/DDBJ whole genome shotgun (WGS) entry which is preliminary data.</text>
</comment>
<evidence type="ECO:0000256" key="4">
    <source>
        <dbReference type="ARBA" id="ARBA00022825"/>
    </source>
</evidence>
<dbReference type="GeneID" id="78127919"/>
<comment type="similarity">
    <text evidence="1">Belongs to the peptidase S51 family.</text>
</comment>
<organism evidence="5 6">
    <name type="scientific">Bifidobacterium tibiigranuli</name>
    <dbReference type="NCBI Taxonomy" id="2172043"/>
    <lineage>
        <taxon>Bacteria</taxon>
        <taxon>Bacillati</taxon>
        <taxon>Actinomycetota</taxon>
        <taxon>Actinomycetes</taxon>
        <taxon>Bifidobacteriales</taxon>
        <taxon>Bifidobacteriaceae</taxon>
        <taxon>Bifidobacterium</taxon>
    </lineage>
</organism>
<dbReference type="GO" id="GO:0008236">
    <property type="term" value="F:serine-type peptidase activity"/>
    <property type="evidence" value="ECO:0007669"/>
    <property type="project" value="UniProtKB-KW"/>
</dbReference>
<dbReference type="Pfam" id="PF03575">
    <property type="entry name" value="Peptidase_S51"/>
    <property type="match status" value="1"/>
</dbReference>
<dbReference type="Proteomes" id="UP000325415">
    <property type="component" value="Unassembled WGS sequence"/>
</dbReference>
<evidence type="ECO:0000256" key="1">
    <source>
        <dbReference type="ARBA" id="ARBA00006534"/>
    </source>
</evidence>
<name>A0A5N6S545_9BIFI</name>
<proteinExistence type="inferred from homology"/>
<evidence type="ECO:0000313" key="5">
    <source>
        <dbReference type="EMBL" id="KAE8126896.1"/>
    </source>
</evidence>
<evidence type="ECO:0000256" key="3">
    <source>
        <dbReference type="ARBA" id="ARBA00022801"/>
    </source>
</evidence>
<dbReference type="InterPro" id="IPR029062">
    <property type="entry name" value="Class_I_gatase-like"/>
</dbReference>
<keyword evidence="6" id="KW-1185">Reference proteome</keyword>
<sequence length="209" mass="22030">MPRAFSRSQGGCLICSEASKGAGRAVLIPTAGIVSRVKLPVGLHVKELARLGVTTQELEISSASHSEIAQAIRAADIVFVSGGNTFFLLQELKRSGADRLIAEHVAQGKLYIGISAGAVAAGPDIEYIKPMDDHRKGAGLRGDFAGLDLVALSVVPHCGDILFGKAAQRILARGDARLDLRALTNRQAIAVRGAQTSTVASRAHYRRQA</sequence>
<dbReference type="PANTHER" id="PTHR20842:SF0">
    <property type="entry name" value="ALPHA-ASPARTYL DIPEPTIDASE"/>
    <property type="match status" value="1"/>
</dbReference>
<dbReference type="RefSeq" id="WP_152581470.1">
    <property type="nucleotide sequence ID" value="NZ_QDAG01000010.1"/>
</dbReference>